<sequence>MTQPSSMDDEWFSIGLESKMNRKIDALQALVHEQMKMIQTLSDEIKVLKWELHSTHHQSSTQNNRIHELLEELTVIKQRELNIMLREKIPVPFVQTSLCSRSLSQPLLSKKITL</sequence>
<evidence type="ECO:0000313" key="1">
    <source>
        <dbReference type="EMBL" id="QHS91125.1"/>
    </source>
</evidence>
<reference evidence="1" key="1">
    <citation type="journal article" date="2020" name="Nature">
        <title>Giant virus diversity and host interactions through global metagenomics.</title>
        <authorList>
            <person name="Schulz F."/>
            <person name="Roux S."/>
            <person name="Paez-Espino D."/>
            <person name="Jungbluth S."/>
            <person name="Walsh D.A."/>
            <person name="Denef V.J."/>
            <person name="McMahon K.D."/>
            <person name="Konstantinidis K.T."/>
            <person name="Eloe-Fadrosh E.A."/>
            <person name="Kyrpides N.C."/>
            <person name="Woyke T."/>
        </authorList>
    </citation>
    <scope>NUCLEOTIDE SEQUENCE</scope>
    <source>
        <strain evidence="1">GVMAG-M-3300013004-44</strain>
    </source>
</reference>
<name>A0A6C0BFM7_9ZZZZ</name>
<organism evidence="1">
    <name type="scientific">viral metagenome</name>
    <dbReference type="NCBI Taxonomy" id="1070528"/>
    <lineage>
        <taxon>unclassified sequences</taxon>
        <taxon>metagenomes</taxon>
        <taxon>organismal metagenomes</taxon>
    </lineage>
</organism>
<proteinExistence type="predicted"/>
<dbReference type="AlphaFoldDB" id="A0A6C0BFM7"/>
<protein>
    <submittedName>
        <fullName evidence="1">Uncharacterized protein</fullName>
    </submittedName>
</protein>
<accession>A0A6C0BFM7</accession>
<dbReference type="EMBL" id="MN739155">
    <property type="protein sequence ID" value="QHS91125.1"/>
    <property type="molecule type" value="Genomic_DNA"/>
</dbReference>